<feature type="compositionally biased region" description="Polar residues" evidence="1">
    <location>
        <begin position="173"/>
        <end position="185"/>
    </location>
</feature>
<reference evidence="3" key="1">
    <citation type="submission" date="2014-09" db="EMBL/GenBank/DDBJ databases">
        <authorList>
            <person name="Sharma Rahul"/>
            <person name="Thines Marco"/>
        </authorList>
    </citation>
    <scope>NUCLEOTIDE SEQUENCE [LARGE SCALE GENOMIC DNA]</scope>
</reference>
<feature type="region of interest" description="Disordered" evidence="1">
    <location>
        <begin position="1025"/>
        <end position="1105"/>
    </location>
</feature>
<feature type="region of interest" description="Disordered" evidence="1">
    <location>
        <begin position="917"/>
        <end position="936"/>
    </location>
</feature>
<protein>
    <submittedName>
        <fullName evidence="2">Uncharacterized protein</fullName>
    </submittedName>
</protein>
<feature type="region of interest" description="Disordered" evidence="1">
    <location>
        <begin position="440"/>
        <end position="603"/>
    </location>
</feature>
<feature type="compositionally biased region" description="Polar residues" evidence="1">
    <location>
        <begin position="854"/>
        <end position="865"/>
    </location>
</feature>
<feature type="region of interest" description="Disordered" evidence="1">
    <location>
        <begin position="1309"/>
        <end position="1345"/>
    </location>
</feature>
<feature type="region of interest" description="Disordered" evidence="1">
    <location>
        <begin position="1199"/>
        <end position="1233"/>
    </location>
</feature>
<keyword evidence="3" id="KW-1185">Reference proteome</keyword>
<feature type="compositionally biased region" description="Low complexity" evidence="1">
    <location>
        <begin position="1089"/>
        <end position="1105"/>
    </location>
</feature>
<evidence type="ECO:0000313" key="2">
    <source>
        <dbReference type="EMBL" id="CEH18127.1"/>
    </source>
</evidence>
<feature type="region of interest" description="Disordered" evidence="1">
    <location>
        <begin position="73"/>
        <end position="199"/>
    </location>
</feature>
<evidence type="ECO:0000313" key="3">
    <source>
        <dbReference type="Proteomes" id="UP000054845"/>
    </source>
</evidence>
<evidence type="ECO:0000256" key="1">
    <source>
        <dbReference type="SAM" id="MobiDB-lite"/>
    </source>
</evidence>
<feature type="compositionally biased region" description="Polar residues" evidence="1">
    <location>
        <begin position="1335"/>
        <end position="1345"/>
    </location>
</feature>
<feature type="compositionally biased region" description="Low complexity" evidence="1">
    <location>
        <begin position="817"/>
        <end position="836"/>
    </location>
</feature>
<accession>A0A0P1BQU6</accession>
<feature type="region of interest" description="Disordered" evidence="1">
    <location>
        <begin position="793"/>
        <end position="894"/>
    </location>
</feature>
<sequence length="1345" mass="147587">MARKLQSKPVSELSADEVELLYRAGHANRGPLGSGNRRTLYSQHKILRALGLLDRALEVHPQLRSHTRVDGQRIDTSTPVERGHGPYKSRSANLSHDLEPLRGRPRLPTGRGSWKTLQRQRQRLATIRDQAPAFSESRDGASTPRAALQSHASSSHAPLRAASPQAVPHAPKNTHSTQSSISASAPRTHDLSRPAWHVNTIRKARTPRYEVPDAASSKGSLLGQAGPALNSRLAKRGQQMSEEALNEAKAVYELVQQASRRHRPDNPGRTAKAFGEGGERTLLRQMRIVKQAQESGLADELKQFHRSHANFLDSGPSWKAKRRTTLARWKVRSILREAGSLQQHVWQVVPGSRSASRYKAERPSPAKLSSAQNSWYNWRDRKAAEVKEHGLAAIAPQLQDLHWDNEPTSDAERSLFQRAHALATAARFVGKPVERADASASPAMSSVTGPAALATNRARRQVRKRPWVDDDTDGASSDASDYLPSALRDVNRATKPAHAFQPLPSHWQAKKIRSRRKANRTALAASTLDHAAPSSARPRAGRLQPLSPGFGTAKIEASSPAQSNAPNAQSQNKAKRPRSQVTYVDPNESQAVRLQKRAPPEPEAIEKAAAAYDAWRSRTVKHGPKPIALGQGCQKTIARQRKRLAGLDAACDVAEVLPDGRSRLSESQMTDERLQRHRLLRAAADRRYRDRKALRLANFNEDEVWEKVPGNRSMGRLGAHMKDASSPYAASTLKVYGSTVRKAQRIREQGLAEGDLLSVGAQAEKAAKTGASSLAYSSAVDVLPSAPQSSIAAAHAGASSETRTSAAIPQPAPLQVESGESALRESSSSRDASALAPTSSKFNAGRKKNPLGVGSQSTLWRQRQANGGALPTDQEKPRGKRGRPKLPTGVGRPITLWRQRQRARVENGEAESIDKLPSRRQNSGKAPLPWGKGNHSTLTRQRTALRIGGFNNDAIHVLVPWKYPERQKEVDNFVPAFRGKSSTGAYRHELLLREGSRLREKGLYEGSERLKALVGQAKKWRANRVVDQPLSDANAPRPRQDAPTTSVEQSTLPDAAPSPREPQDQRPSRTPRKARPAWQYETTFPKPWAAPSSARSSAVDTASSDVAQKPAITTLQKRSGEEELLKAKEEAQALLKGKFAKVPIGTGPPRVQYGHREMLKNAQRFDLVEKIWPGMKRRGPARKALGEGSLRTLWRQKQRLTREGQPADEVDSLLPKPSKNYHNGPLGFGQGSARTLSRQRRLLRWGKVPSDKVWEIVPAKRPREPSAAPEAFSGRDASLRKEAESIRDHGLVHGTSRLLLSILGKPKLSSAASSSPIQRPPEKSLGLGDSDVREQSPTSLASDRE</sequence>
<dbReference type="Proteomes" id="UP000054845">
    <property type="component" value="Unassembled WGS sequence"/>
</dbReference>
<feature type="compositionally biased region" description="Low complexity" evidence="1">
    <location>
        <begin position="146"/>
        <end position="157"/>
    </location>
</feature>
<dbReference type="OrthoDB" id="10368910at2759"/>
<proteinExistence type="predicted"/>
<feature type="compositionally biased region" description="Basic residues" evidence="1">
    <location>
        <begin position="508"/>
        <end position="519"/>
    </location>
</feature>
<feature type="compositionally biased region" description="Polar residues" evidence="1">
    <location>
        <begin position="1042"/>
        <end position="1052"/>
    </location>
</feature>
<feature type="compositionally biased region" description="Polar residues" evidence="1">
    <location>
        <begin position="579"/>
        <end position="592"/>
    </location>
</feature>
<organism evidence="2 3">
    <name type="scientific">Ceraceosorus bombacis</name>
    <dbReference type="NCBI Taxonomy" id="401625"/>
    <lineage>
        <taxon>Eukaryota</taxon>
        <taxon>Fungi</taxon>
        <taxon>Dikarya</taxon>
        <taxon>Basidiomycota</taxon>
        <taxon>Ustilaginomycotina</taxon>
        <taxon>Exobasidiomycetes</taxon>
        <taxon>Ceraceosorales</taxon>
        <taxon>Ceraceosoraceae</taxon>
        <taxon>Ceraceosorus</taxon>
    </lineage>
</organism>
<feature type="compositionally biased region" description="Low complexity" evidence="1">
    <location>
        <begin position="557"/>
        <end position="572"/>
    </location>
</feature>
<name>A0A0P1BQU6_9BASI</name>
<dbReference type="EMBL" id="CCYA01000270">
    <property type="protein sequence ID" value="CEH18127.1"/>
    <property type="molecule type" value="Genomic_DNA"/>
</dbReference>
<feature type="region of interest" description="Disordered" evidence="1">
    <location>
        <begin position="1259"/>
        <end position="1282"/>
    </location>
</feature>